<gene>
    <name evidence="1" type="ORF">GPM19_08935</name>
</gene>
<keyword evidence="2" id="KW-1185">Reference proteome</keyword>
<organism evidence="1 2">
    <name type="scientific">Vreelandella zhuhanensis</name>
    <dbReference type="NCBI Taxonomy" id="2684210"/>
    <lineage>
        <taxon>Bacteria</taxon>
        <taxon>Pseudomonadati</taxon>
        <taxon>Pseudomonadota</taxon>
        <taxon>Gammaproteobacteria</taxon>
        <taxon>Oceanospirillales</taxon>
        <taxon>Halomonadaceae</taxon>
        <taxon>Vreelandella</taxon>
    </lineage>
</organism>
<name>A0A7X3H0K6_9GAMM</name>
<evidence type="ECO:0000313" key="1">
    <source>
        <dbReference type="EMBL" id="MWJ28327.1"/>
    </source>
</evidence>
<dbReference type="Proteomes" id="UP000437638">
    <property type="component" value="Unassembled WGS sequence"/>
</dbReference>
<evidence type="ECO:0000313" key="2">
    <source>
        <dbReference type="Proteomes" id="UP000437638"/>
    </source>
</evidence>
<sequence>MKEFKVEYLILMDDAGSFCDGKTTFNKLLQVNSDIKISNNKLTYKKNFDVGYNLISGEVENKGQRFFQITLNAQCEAEKLDVFVELIRDVKQIIQKSGGKPEILIDDVSSYYSQESYPLIHRIENKMRKLITNFMLRKIGTSWLKDSSPETFKQAVEKSKRKDAPQSNAVYKVDFIHLADFLFKPYSVHNVKNLFDKLDEAVSLEELDLEKIKEFIPKSNWQRYFSEIVDCDDTFLDKRWRQLYDLRCLIAHNAIVNKRDYEDIRKIVDEINVSLDKAIKDIDKISVPADDKEVVAESVMSNINLLYGEFIRSWKYLDSLVFKLSKNLNMHIKRRSLSDGTMRNYAVPRHALYRELTKSSILPRNLLEKLMYLQDFRNRLMHAEEIYADSEIERNTFLVHECTVQVHRIYEKFSQRRAIVDIDENMPETMEGIIRVGRVLIENDEEVEDRQDLVDNTEFHSINELISFISSQTGIPESNVEISH</sequence>
<evidence type="ECO:0008006" key="3">
    <source>
        <dbReference type="Google" id="ProtNLM"/>
    </source>
</evidence>
<dbReference type="EMBL" id="WTKP01000005">
    <property type="protein sequence ID" value="MWJ28327.1"/>
    <property type="molecule type" value="Genomic_DNA"/>
</dbReference>
<accession>A0A7X3H0K6</accession>
<reference evidence="1 2" key="1">
    <citation type="submission" date="2019-12" db="EMBL/GenBank/DDBJ databases">
        <title>Halomonas rutogse sp. nov. isolated from two lakes on Tibetan Plateau.</title>
        <authorList>
            <person name="Gao P."/>
        </authorList>
    </citation>
    <scope>NUCLEOTIDE SEQUENCE [LARGE SCALE GENOMIC DNA]</scope>
    <source>
        <strain evidence="1 2">ZH2S</strain>
    </source>
</reference>
<proteinExistence type="predicted"/>
<dbReference type="AlphaFoldDB" id="A0A7X3H0K6"/>
<protein>
    <recommendedName>
        <fullName evidence="3">Apea-like HEPN domain-containing protein</fullName>
    </recommendedName>
</protein>
<dbReference type="RefSeq" id="WP_160418686.1">
    <property type="nucleotide sequence ID" value="NZ_WTKP01000005.1"/>
</dbReference>
<comment type="caution">
    <text evidence="1">The sequence shown here is derived from an EMBL/GenBank/DDBJ whole genome shotgun (WGS) entry which is preliminary data.</text>
</comment>